<accession>A0A5C6CZ65</accession>
<reference evidence="1 2" key="1">
    <citation type="submission" date="2019-02" db="EMBL/GenBank/DDBJ databases">
        <title>Deep-cultivation of Planctomycetes and their phenomic and genomic characterization uncovers novel biology.</title>
        <authorList>
            <person name="Wiegand S."/>
            <person name="Jogler M."/>
            <person name="Boedeker C."/>
            <person name="Pinto D."/>
            <person name="Vollmers J."/>
            <person name="Rivas-Marin E."/>
            <person name="Kohn T."/>
            <person name="Peeters S.H."/>
            <person name="Heuer A."/>
            <person name="Rast P."/>
            <person name="Oberbeckmann S."/>
            <person name="Bunk B."/>
            <person name="Jeske O."/>
            <person name="Meyerdierks A."/>
            <person name="Storesund J.E."/>
            <person name="Kallscheuer N."/>
            <person name="Luecker S."/>
            <person name="Lage O.M."/>
            <person name="Pohl T."/>
            <person name="Merkel B.J."/>
            <person name="Hornburger P."/>
            <person name="Mueller R.-W."/>
            <person name="Bruemmer F."/>
            <person name="Labrenz M."/>
            <person name="Spormann A.M."/>
            <person name="Op Den Camp H."/>
            <person name="Overmann J."/>
            <person name="Amann R."/>
            <person name="Jetten M.S.M."/>
            <person name="Mascher T."/>
            <person name="Medema M.H."/>
            <person name="Devos D.P."/>
            <person name="Kaster A.-K."/>
            <person name="Ovreas L."/>
            <person name="Rohde M."/>
            <person name="Galperin M.Y."/>
            <person name="Jogler C."/>
        </authorList>
    </citation>
    <scope>NUCLEOTIDE SEQUENCE [LARGE SCALE GENOMIC DNA]</scope>
    <source>
        <strain evidence="1 2">Poly41</strain>
    </source>
</reference>
<dbReference type="Pfam" id="PF12294">
    <property type="entry name" value="DUF3626"/>
    <property type="match status" value="1"/>
</dbReference>
<dbReference type="Proteomes" id="UP000319143">
    <property type="component" value="Unassembled WGS sequence"/>
</dbReference>
<proteinExistence type="predicted"/>
<organism evidence="1 2">
    <name type="scientific">Novipirellula artificiosorum</name>
    <dbReference type="NCBI Taxonomy" id="2528016"/>
    <lineage>
        <taxon>Bacteria</taxon>
        <taxon>Pseudomonadati</taxon>
        <taxon>Planctomycetota</taxon>
        <taxon>Planctomycetia</taxon>
        <taxon>Pirellulales</taxon>
        <taxon>Pirellulaceae</taxon>
        <taxon>Novipirellula</taxon>
    </lineage>
</organism>
<evidence type="ECO:0000313" key="1">
    <source>
        <dbReference type="EMBL" id="TWU27959.1"/>
    </source>
</evidence>
<name>A0A5C6CZ65_9BACT</name>
<gene>
    <name evidence="1" type="ORF">Poly41_70330</name>
</gene>
<comment type="caution">
    <text evidence="1">The sequence shown here is derived from an EMBL/GenBank/DDBJ whole genome shotgun (WGS) entry which is preliminary data.</text>
</comment>
<protein>
    <recommendedName>
        <fullName evidence="3">DUF3626 domain-containing protein</fullName>
    </recommendedName>
</protein>
<evidence type="ECO:0008006" key="3">
    <source>
        <dbReference type="Google" id="ProtNLM"/>
    </source>
</evidence>
<dbReference type="EMBL" id="SJPV01000035">
    <property type="protein sequence ID" value="TWU27959.1"/>
    <property type="molecule type" value="Genomic_DNA"/>
</dbReference>
<dbReference type="InterPro" id="IPR022074">
    <property type="entry name" value="DUF3626"/>
</dbReference>
<dbReference type="RefSeq" id="WP_146531657.1">
    <property type="nucleotide sequence ID" value="NZ_SJPV01000035.1"/>
</dbReference>
<dbReference type="AlphaFoldDB" id="A0A5C6CZ65"/>
<sequence>MWTVPPESPESNALAAIASRSDGPPIEPAWRVTVNFHPDRTLGDSSLLEVLAKDGVLRSQFETRTSNGGLTAFEGGDRWRWESRIFSGAYDLESASRRPKYGALNYQRRSVGASPRFGSSHFRLAAHVFQRTTFCYPDSVFEPQRFGNASHMGLIKACDSDHRDDLDRYIEAHVHGPVDLSQDVEALVLDPCYVGTRVEADALTLPVRVEWHSGFRVAIDTVHQFPEYRGQRYVELAATLAVDGWLTPAIIGNAAVSGQYADDDLKKVWHYLARFAKTKQDSNNQSTGPEA</sequence>
<evidence type="ECO:0000313" key="2">
    <source>
        <dbReference type="Proteomes" id="UP000319143"/>
    </source>
</evidence>
<dbReference type="OrthoDB" id="3770261at2"/>
<keyword evidence="2" id="KW-1185">Reference proteome</keyword>